<proteinExistence type="predicted"/>
<keyword evidence="2" id="KW-1185">Reference proteome</keyword>
<protein>
    <submittedName>
        <fullName evidence="1">Uncharacterized protein</fullName>
    </submittedName>
</protein>
<sequence length="71" mass="7945">MDTAATLEEEFRIRGGGVTAATSPRVEIENNYGRCPIRSQESLPPPPREISGRFDQKTVKEGQRLLTPLEF</sequence>
<dbReference type="EMBL" id="AUSU01000227">
    <property type="protein sequence ID" value="EPS73975.1"/>
    <property type="molecule type" value="Genomic_DNA"/>
</dbReference>
<organism evidence="1 2">
    <name type="scientific">Genlisea aurea</name>
    <dbReference type="NCBI Taxonomy" id="192259"/>
    <lineage>
        <taxon>Eukaryota</taxon>
        <taxon>Viridiplantae</taxon>
        <taxon>Streptophyta</taxon>
        <taxon>Embryophyta</taxon>
        <taxon>Tracheophyta</taxon>
        <taxon>Spermatophyta</taxon>
        <taxon>Magnoliopsida</taxon>
        <taxon>eudicotyledons</taxon>
        <taxon>Gunneridae</taxon>
        <taxon>Pentapetalae</taxon>
        <taxon>asterids</taxon>
        <taxon>lamiids</taxon>
        <taxon>Lamiales</taxon>
        <taxon>Lentibulariaceae</taxon>
        <taxon>Genlisea</taxon>
    </lineage>
</organism>
<name>S8D3M0_9LAMI</name>
<evidence type="ECO:0000313" key="1">
    <source>
        <dbReference type="EMBL" id="EPS73975.1"/>
    </source>
</evidence>
<accession>S8D3M0</accession>
<comment type="caution">
    <text evidence="1">The sequence shown here is derived from an EMBL/GenBank/DDBJ whole genome shotgun (WGS) entry which is preliminary data.</text>
</comment>
<dbReference type="AlphaFoldDB" id="S8D3M0"/>
<evidence type="ECO:0000313" key="2">
    <source>
        <dbReference type="Proteomes" id="UP000015453"/>
    </source>
</evidence>
<dbReference type="Proteomes" id="UP000015453">
    <property type="component" value="Unassembled WGS sequence"/>
</dbReference>
<reference evidence="1 2" key="1">
    <citation type="journal article" date="2013" name="BMC Genomics">
        <title>The miniature genome of a carnivorous plant Genlisea aurea contains a low number of genes and short non-coding sequences.</title>
        <authorList>
            <person name="Leushkin E.V."/>
            <person name="Sutormin R.A."/>
            <person name="Nabieva E.R."/>
            <person name="Penin A.A."/>
            <person name="Kondrashov A.S."/>
            <person name="Logacheva M.D."/>
        </authorList>
    </citation>
    <scope>NUCLEOTIDE SEQUENCE [LARGE SCALE GENOMIC DNA]</scope>
</reference>
<gene>
    <name evidence="1" type="ORF">M569_00783</name>
</gene>